<name>A0A0L1KDH6_9SPHN</name>
<dbReference type="InterPro" id="IPR052917">
    <property type="entry name" value="Stress-Dev_Protein"/>
</dbReference>
<evidence type="ECO:0000313" key="2">
    <source>
        <dbReference type="EMBL" id="KNH01983.1"/>
    </source>
</evidence>
<evidence type="ECO:0000259" key="1">
    <source>
        <dbReference type="Pfam" id="PF16242"/>
    </source>
</evidence>
<reference evidence="2" key="1">
    <citation type="submission" date="2015-02" db="EMBL/GenBank/DDBJ databases">
        <authorList>
            <person name="Chooi Y.-H."/>
        </authorList>
    </citation>
    <scope>NUCLEOTIDE SEQUENCE [LARGE SCALE GENOMIC DNA]</scope>
    <source>
        <strain evidence="2">LAMA 915</strain>
    </source>
</reference>
<protein>
    <submittedName>
        <fullName evidence="2">General stress protein</fullName>
    </submittedName>
</protein>
<dbReference type="STRING" id="1306953.J121_186"/>
<dbReference type="InterPro" id="IPR038725">
    <property type="entry name" value="YdaG_split_barrel_FMN-bd"/>
</dbReference>
<dbReference type="EMBL" id="JYNE01000025">
    <property type="protein sequence ID" value="KNH01983.1"/>
    <property type="molecule type" value="Genomic_DNA"/>
</dbReference>
<dbReference type="PATRIC" id="fig|1306953.7.peg.188"/>
<dbReference type="PANTHER" id="PTHR34818:SF1">
    <property type="entry name" value="PROTEIN BLI-3"/>
    <property type="match status" value="1"/>
</dbReference>
<comment type="caution">
    <text evidence="2">The sequence shown here is derived from an EMBL/GenBank/DDBJ whole genome shotgun (WGS) entry which is preliminary data.</text>
</comment>
<dbReference type="AlphaFoldDB" id="A0A0L1KDH6"/>
<feature type="domain" description="General stress protein FMN-binding split barrel" evidence="1">
    <location>
        <begin position="12"/>
        <end position="139"/>
    </location>
</feature>
<organism evidence="2 3">
    <name type="scientific">Qipengyuania citrea LAMA 915</name>
    <dbReference type="NCBI Taxonomy" id="1306953"/>
    <lineage>
        <taxon>Bacteria</taxon>
        <taxon>Pseudomonadati</taxon>
        <taxon>Pseudomonadota</taxon>
        <taxon>Alphaproteobacteria</taxon>
        <taxon>Sphingomonadales</taxon>
        <taxon>Erythrobacteraceae</taxon>
        <taxon>Qipengyuania</taxon>
    </lineage>
</organism>
<dbReference type="SUPFAM" id="SSF50475">
    <property type="entry name" value="FMN-binding split barrel"/>
    <property type="match status" value="1"/>
</dbReference>
<dbReference type="Gene3D" id="2.30.110.10">
    <property type="entry name" value="Electron Transport, Fmn-binding Protein, Chain A"/>
    <property type="match status" value="1"/>
</dbReference>
<dbReference type="InterPro" id="IPR012349">
    <property type="entry name" value="Split_barrel_FMN-bd"/>
</dbReference>
<accession>A0A0L1KDH6</accession>
<sequence length="161" mass="18156">MKHAAGNPDELKEQFWKALADSPFLFLQLDGQSSTAVPMSPQLDKDANSSIWFFTHTKSDFAKLGRATATFESKDHEVFARFDGTLTRETSKERFDQFWSNFVEAWYEGGKDDPNILFLRMDLGDAEIWNGDLGLLTTAKMALGKTVVDEAEEKHAKSVDL</sequence>
<dbReference type="RefSeq" id="WP_050600668.1">
    <property type="nucleotide sequence ID" value="NZ_JYNE01000025.1"/>
</dbReference>
<dbReference type="Proteomes" id="UP000037446">
    <property type="component" value="Unassembled WGS sequence"/>
</dbReference>
<evidence type="ECO:0000313" key="3">
    <source>
        <dbReference type="Proteomes" id="UP000037446"/>
    </source>
</evidence>
<gene>
    <name evidence="2" type="ORF">J121_186</name>
</gene>
<proteinExistence type="predicted"/>
<dbReference type="Pfam" id="PF16242">
    <property type="entry name" value="Pyrid_ox_like"/>
    <property type="match status" value="1"/>
</dbReference>
<dbReference type="PANTHER" id="PTHR34818">
    <property type="entry name" value="PROTEIN BLI-3"/>
    <property type="match status" value="1"/>
</dbReference>